<keyword evidence="1" id="KW-0488">Methylation</keyword>
<organism evidence="3 4">
    <name type="scientific">Candidatus Nitrosymbiomonas proteolyticus</name>
    <dbReference type="NCBI Taxonomy" id="2608984"/>
    <lineage>
        <taxon>Bacteria</taxon>
        <taxon>Bacillati</taxon>
        <taxon>Armatimonadota</taxon>
        <taxon>Armatimonadota incertae sedis</taxon>
        <taxon>Candidatus Nitrosymbiomonas</taxon>
    </lineage>
</organism>
<dbReference type="InterPro" id="IPR012902">
    <property type="entry name" value="N_methyl_site"/>
</dbReference>
<dbReference type="GO" id="GO:0015627">
    <property type="term" value="C:type II protein secretion system complex"/>
    <property type="evidence" value="ECO:0007669"/>
    <property type="project" value="InterPro"/>
</dbReference>
<evidence type="ECO:0000313" key="4">
    <source>
        <dbReference type="Proteomes" id="UP000662873"/>
    </source>
</evidence>
<evidence type="ECO:0008006" key="5">
    <source>
        <dbReference type="Google" id="ProtNLM"/>
    </source>
</evidence>
<dbReference type="Pfam" id="PF07963">
    <property type="entry name" value="N_methyl"/>
    <property type="match status" value="1"/>
</dbReference>
<proteinExistence type="predicted"/>
<name>A0A809RAL2_9BACT</name>
<sequence>MKRRAFTLVEILAVIGIIALLAAVVFPVFARARKRALEVPDISNMRQIYLAVTMYEADNAEDSPLTLVEVEPYVGSRDLFASNNDRWRTPMGNGLWSATPLIPCIFWYSPFKISFAYLRTFPPYNEDVSTWKPKRADAKVGMLASPYSGDVGSHGARDAYLCGDLGKEPSGSIGPVMEGPILRINMDGSFFRLPKNRNPMIGNPDDLFFNR</sequence>
<reference evidence="3" key="1">
    <citation type="journal article" name="DNA Res.">
        <title>The physiological potential of anammox bacteria as revealed by their core genome structure.</title>
        <authorList>
            <person name="Okubo T."/>
            <person name="Toyoda A."/>
            <person name="Fukuhara K."/>
            <person name="Uchiyama I."/>
            <person name="Harigaya Y."/>
            <person name="Kuroiwa M."/>
            <person name="Suzuki T."/>
            <person name="Murakami Y."/>
            <person name="Suwa Y."/>
            <person name="Takami H."/>
        </authorList>
    </citation>
    <scope>NUCLEOTIDE SEQUENCE</scope>
    <source>
        <strain evidence="3">317325-2</strain>
    </source>
</reference>
<evidence type="ECO:0000313" key="3">
    <source>
        <dbReference type="EMBL" id="BBO24510.1"/>
    </source>
</evidence>
<gene>
    <name evidence="3" type="ORF">NPRO_21050</name>
</gene>
<dbReference type="GO" id="GO:0015628">
    <property type="term" value="P:protein secretion by the type II secretion system"/>
    <property type="evidence" value="ECO:0007669"/>
    <property type="project" value="InterPro"/>
</dbReference>
<dbReference type="AlphaFoldDB" id="A0A809RAL2"/>
<keyword evidence="2" id="KW-0812">Transmembrane</keyword>
<dbReference type="Proteomes" id="UP000662873">
    <property type="component" value="Chromosome"/>
</dbReference>
<dbReference type="InterPro" id="IPR045584">
    <property type="entry name" value="Pilin-like"/>
</dbReference>
<evidence type="ECO:0000256" key="1">
    <source>
        <dbReference type="ARBA" id="ARBA00022481"/>
    </source>
</evidence>
<dbReference type="InterPro" id="IPR000983">
    <property type="entry name" value="Bac_GSPG_pilin"/>
</dbReference>
<dbReference type="EMBL" id="AP021858">
    <property type="protein sequence ID" value="BBO24510.1"/>
    <property type="molecule type" value="Genomic_DNA"/>
</dbReference>
<keyword evidence="2" id="KW-1133">Transmembrane helix</keyword>
<feature type="transmembrane region" description="Helical" evidence="2">
    <location>
        <begin position="6"/>
        <end position="29"/>
    </location>
</feature>
<dbReference type="NCBIfam" id="TIGR02532">
    <property type="entry name" value="IV_pilin_GFxxxE"/>
    <property type="match status" value="1"/>
</dbReference>
<dbReference type="PRINTS" id="PR00813">
    <property type="entry name" value="BCTERIALGSPG"/>
</dbReference>
<accession>A0A809RAL2</accession>
<dbReference type="KEGG" id="npy:NPRO_21050"/>
<protein>
    <recommendedName>
        <fullName evidence="5">Prepilin-type N-terminal cleavage/methylation domain-containing protein</fullName>
    </recommendedName>
</protein>
<evidence type="ECO:0000256" key="2">
    <source>
        <dbReference type="SAM" id="Phobius"/>
    </source>
</evidence>
<keyword evidence="2" id="KW-0472">Membrane</keyword>
<dbReference type="Gene3D" id="3.30.700.10">
    <property type="entry name" value="Glycoprotein, Type 4 Pilin"/>
    <property type="match status" value="1"/>
</dbReference>
<dbReference type="SUPFAM" id="SSF54523">
    <property type="entry name" value="Pili subunits"/>
    <property type="match status" value="1"/>
</dbReference>